<name>A0ACB8SF65_9AGAM</name>
<dbReference type="Proteomes" id="UP000814140">
    <property type="component" value="Unassembled WGS sequence"/>
</dbReference>
<reference evidence="1" key="1">
    <citation type="submission" date="2021-03" db="EMBL/GenBank/DDBJ databases">
        <authorList>
            <consortium name="DOE Joint Genome Institute"/>
            <person name="Ahrendt S."/>
            <person name="Looney B.P."/>
            <person name="Miyauchi S."/>
            <person name="Morin E."/>
            <person name="Drula E."/>
            <person name="Courty P.E."/>
            <person name="Chicoki N."/>
            <person name="Fauchery L."/>
            <person name="Kohler A."/>
            <person name="Kuo A."/>
            <person name="Labutti K."/>
            <person name="Pangilinan J."/>
            <person name="Lipzen A."/>
            <person name="Riley R."/>
            <person name="Andreopoulos W."/>
            <person name="He G."/>
            <person name="Johnson J."/>
            <person name="Barry K.W."/>
            <person name="Grigoriev I.V."/>
            <person name="Nagy L."/>
            <person name="Hibbett D."/>
            <person name="Henrissat B."/>
            <person name="Matheny P.B."/>
            <person name="Labbe J."/>
            <person name="Martin F."/>
        </authorList>
    </citation>
    <scope>NUCLEOTIDE SEQUENCE</scope>
    <source>
        <strain evidence="1">HHB10654</strain>
    </source>
</reference>
<dbReference type="EMBL" id="MU277451">
    <property type="protein sequence ID" value="KAI0054406.1"/>
    <property type="molecule type" value="Genomic_DNA"/>
</dbReference>
<sequence>MTSTFLEDARVTVHAAPAFGFDFFKIVGLDEDISGITNHNDIYPAIDPAPHFAGRIFASKVVLVTGGSRGIGLSIAQHFARAGASLALVSRNQALLDTAKVDIEADVPGAQVLTFALDVSDTAQVEVAVADTVKHFGRLDVLVANAGVHRPFGARLAEVEPKLWWDTIEVNLHGAFNFVHFAVPHLRKSSGYVFAMSSGAGHMRIPTASDYGISKHALDRLVEFVTIEYPEVKSFAVHPGSVATDGTLSMGLPFSFDTKAELSAATLLHISAGKADWLNGRFVSVQWDLGELEQKYKAAIVEKNALVQKLALP</sequence>
<organism evidence="1 2">
    <name type="scientific">Artomyces pyxidatus</name>
    <dbReference type="NCBI Taxonomy" id="48021"/>
    <lineage>
        <taxon>Eukaryota</taxon>
        <taxon>Fungi</taxon>
        <taxon>Dikarya</taxon>
        <taxon>Basidiomycota</taxon>
        <taxon>Agaricomycotina</taxon>
        <taxon>Agaricomycetes</taxon>
        <taxon>Russulales</taxon>
        <taxon>Auriscalpiaceae</taxon>
        <taxon>Artomyces</taxon>
    </lineage>
</organism>
<proteinExistence type="predicted"/>
<keyword evidence="2" id="KW-1185">Reference proteome</keyword>
<accession>A0ACB8SF65</accession>
<evidence type="ECO:0000313" key="1">
    <source>
        <dbReference type="EMBL" id="KAI0054406.1"/>
    </source>
</evidence>
<comment type="caution">
    <text evidence="1">The sequence shown here is derived from an EMBL/GenBank/DDBJ whole genome shotgun (WGS) entry which is preliminary data.</text>
</comment>
<gene>
    <name evidence="1" type="ORF">BV25DRAFT_769865</name>
</gene>
<reference evidence="1" key="2">
    <citation type="journal article" date="2022" name="New Phytol.">
        <title>Evolutionary transition to the ectomycorrhizal habit in the genomes of a hyperdiverse lineage of mushroom-forming fungi.</title>
        <authorList>
            <person name="Looney B."/>
            <person name="Miyauchi S."/>
            <person name="Morin E."/>
            <person name="Drula E."/>
            <person name="Courty P.E."/>
            <person name="Kohler A."/>
            <person name="Kuo A."/>
            <person name="LaButti K."/>
            <person name="Pangilinan J."/>
            <person name="Lipzen A."/>
            <person name="Riley R."/>
            <person name="Andreopoulos W."/>
            <person name="He G."/>
            <person name="Johnson J."/>
            <person name="Nolan M."/>
            <person name="Tritt A."/>
            <person name="Barry K.W."/>
            <person name="Grigoriev I.V."/>
            <person name="Nagy L.G."/>
            <person name="Hibbett D."/>
            <person name="Henrissat B."/>
            <person name="Matheny P.B."/>
            <person name="Labbe J."/>
            <person name="Martin F.M."/>
        </authorList>
    </citation>
    <scope>NUCLEOTIDE SEQUENCE</scope>
    <source>
        <strain evidence="1">HHB10654</strain>
    </source>
</reference>
<protein>
    <submittedName>
        <fullName evidence="1">NAD-P-binding protein</fullName>
    </submittedName>
</protein>
<evidence type="ECO:0000313" key="2">
    <source>
        <dbReference type="Proteomes" id="UP000814140"/>
    </source>
</evidence>